<protein>
    <recommendedName>
        <fullName evidence="5">Coiled-coil-helix-coiled-coil-helix domain-containing protein 7</fullName>
    </recommendedName>
</protein>
<dbReference type="GeneID" id="101382386"/>
<evidence type="ECO:0000256" key="3">
    <source>
        <dbReference type="ARBA" id="ARBA00023157"/>
    </source>
</evidence>
<dbReference type="RefSeq" id="XP_004414493.1">
    <property type="nucleotide sequence ID" value="XM_004414436.1"/>
</dbReference>
<dbReference type="AlphaFoldDB" id="A0A2U3WXY3"/>
<dbReference type="CTD" id="79145"/>
<name>A0A2U3WXY3_ODORO</name>
<evidence type="ECO:0000256" key="1">
    <source>
        <dbReference type="ARBA" id="ARBA00004569"/>
    </source>
</evidence>
<dbReference type="InterPro" id="IPR051040">
    <property type="entry name" value="COX23"/>
</dbReference>
<reference evidence="7" key="1">
    <citation type="submission" date="2025-08" db="UniProtKB">
        <authorList>
            <consortium name="RefSeq"/>
        </authorList>
    </citation>
    <scope>IDENTIFICATION</scope>
</reference>
<dbReference type="PANTHER" id="PTHR46811">
    <property type="entry name" value="COILED-COIL-HELIX-COILED-COIL-HELIX DOMAIN-CONTAINING PROTEIN 7"/>
    <property type="match status" value="1"/>
</dbReference>
<keyword evidence="3" id="KW-1015">Disulfide bond</keyword>
<dbReference type="InParanoid" id="A0A2U3WXY3"/>
<dbReference type="STRING" id="9708.A0A2U3WXY3"/>
<keyword evidence="6" id="KW-1185">Reference proteome</keyword>
<accession>A0A2U3WXY3</accession>
<evidence type="ECO:0000256" key="5">
    <source>
        <dbReference type="ARBA" id="ARBA00039509"/>
    </source>
</evidence>
<evidence type="ECO:0000313" key="7">
    <source>
        <dbReference type="RefSeq" id="XP_004414493.1"/>
    </source>
</evidence>
<evidence type="ECO:0000256" key="2">
    <source>
        <dbReference type="ARBA" id="ARBA00023128"/>
    </source>
</evidence>
<evidence type="ECO:0000256" key="4">
    <source>
        <dbReference type="ARBA" id="ARBA00038205"/>
    </source>
</evidence>
<sequence>MPMVARRLRDPDINPCLLESDASTSCMDENNYNRERCSTYFLKYKNCRKFWNSIMVQRRQNGVKPSMPTAAERDEILGAMGKMPY</sequence>
<dbReference type="GO" id="GO:0033108">
    <property type="term" value="P:mitochondrial respiratory chain complex assembly"/>
    <property type="evidence" value="ECO:0007669"/>
    <property type="project" value="TreeGrafter"/>
</dbReference>
<keyword evidence="2" id="KW-0496">Mitochondrion</keyword>
<dbReference type="PANTHER" id="PTHR46811:SF1">
    <property type="entry name" value="COILED-COIL-HELIX-COILED-COIL-HELIX DOMAIN-CONTAINING PROTEIN 7"/>
    <property type="match status" value="1"/>
</dbReference>
<organism evidence="6 7">
    <name type="scientific">Odobenus rosmarus divergens</name>
    <name type="common">Pacific walrus</name>
    <dbReference type="NCBI Taxonomy" id="9708"/>
    <lineage>
        <taxon>Eukaryota</taxon>
        <taxon>Metazoa</taxon>
        <taxon>Chordata</taxon>
        <taxon>Craniata</taxon>
        <taxon>Vertebrata</taxon>
        <taxon>Euteleostomi</taxon>
        <taxon>Mammalia</taxon>
        <taxon>Eutheria</taxon>
        <taxon>Laurasiatheria</taxon>
        <taxon>Carnivora</taxon>
        <taxon>Caniformia</taxon>
        <taxon>Pinnipedia</taxon>
        <taxon>Odobenidae</taxon>
        <taxon>Odobenus</taxon>
    </lineage>
</organism>
<dbReference type="OrthoDB" id="9971592at2759"/>
<dbReference type="Proteomes" id="UP000245340">
    <property type="component" value="Unplaced"/>
</dbReference>
<dbReference type="GO" id="GO:0005758">
    <property type="term" value="C:mitochondrial intermembrane space"/>
    <property type="evidence" value="ECO:0007669"/>
    <property type="project" value="UniProtKB-SubCell"/>
</dbReference>
<dbReference type="PROSITE" id="PS51808">
    <property type="entry name" value="CHCH"/>
    <property type="match status" value="1"/>
</dbReference>
<dbReference type="InterPro" id="IPR009069">
    <property type="entry name" value="Cys_alpha_HP_mot_SF"/>
</dbReference>
<dbReference type="SUPFAM" id="SSF47072">
    <property type="entry name" value="Cysteine alpha-hairpin motif"/>
    <property type="match status" value="1"/>
</dbReference>
<evidence type="ECO:0000313" key="6">
    <source>
        <dbReference type="Proteomes" id="UP000245340"/>
    </source>
</evidence>
<dbReference type="KEGG" id="oro:101382386"/>
<gene>
    <name evidence="7" type="primary">CHCHD7</name>
</gene>
<proteinExistence type="inferred from homology"/>
<comment type="subcellular location">
    <subcellularLocation>
        <location evidence="1">Mitochondrion intermembrane space</location>
    </subcellularLocation>
</comment>
<comment type="similarity">
    <text evidence="4">Belongs to the CHCHD7 family.</text>
</comment>